<organism evidence="1 2">
    <name type="scientific">Talaromyces proteolyticus</name>
    <dbReference type="NCBI Taxonomy" id="1131652"/>
    <lineage>
        <taxon>Eukaryota</taxon>
        <taxon>Fungi</taxon>
        <taxon>Dikarya</taxon>
        <taxon>Ascomycota</taxon>
        <taxon>Pezizomycotina</taxon>
        <taxon>Eurotiomycetes</taxon>
        <taxon>Eurotiomycetidae</taxon>
        <taxon>Eurotiales</taxon>
        <taxon>Trichocomaceae</taxon>
        <taxon>Talaromyces</taxon>
        <taxon>Talaromyces sect. Bacilispori</taxon>
    </lineage>
</organism>
<comment type="caution">
    <text evidence="1">The sequence shown here is derived from an EMBL/GenBank/DDBJ whole genome shotgun (WGS) entry which is preliminary data.</text>
</comment>
<gene>
    <name evidence="1" type="ORF">BGW36DRAFT_258169</name>
</gene>
<dbReference type="PANTHER" id="PTHR46082">
    <property type="entry name" value="ATP/GTP-BINDING PROTEIN-RELATED"/>
    <property type="match status" value="1"/>
</dbReference>
<dbReference type="GeneID" id="70240327"/>
<evidence type="ECO:0000313" key="1">
    <source>
        <dbReference type="EMBL" id="KAH8695612.1"/>
    </source>
</evidence>
<protein>
    <recommendedName>
        <fullName evidence="3">Nucleoside phosphorylase domain-containing protein</fullName>
    </recommendedName>
</protein>
<dbReference type="InterPro" id="IPR053137">
    <property type="entry name" value="NLR-like"/>
</dbReference>
<evidence type="ECO:0008006" key="3">
    <source>
        <dbReference type="Google" id="ProtNLM"/>
    </source>
</evidence>
<dbReference type="GO" id="GO:0009116">
    <property type="term" value="P:nucleoside metabolic process"/>
    <property type="evidence" value="ECO:0007669"/>
    <property type="project" value="InterPro"/>
</dbReference>
<proteinExistence type="predicted"/>
<dbReference type="EMBL" id="JAJTJA010000008">
    <property type="protein sequence ID" value="KAH8695612.1"/>
    <property type="molecule type" value="Genomic_DNA"/>
</dbReference>
<reference evidence="1" key="1">
    <citation type="submission" date="2021-12" db="EMBL/GenBank/DDBJ databases">
        <title>Convergent genome expansion in fungi linked to evolution of root-endophyte symbiosis.</title>
        <authorList>
            <consortium name="DOE Joint Genome Institute"/>
            <person name="Ke Y.-H."/>
            <person name="Bonito G."/>
            <person name="Liao H.-L."/>
            <person name="Looney B."/>
            <person name="Rojas-Flechas A."/>
            <person name="Nash J."/>
            <person name="Hameed K."/>
            <person name="Schadt C."/>
            <person name="Martin F."/>
            <person name="Crous P.W."/>
            <person name="Miettinen O."/>
            <person name="Magnuson J.K."/>
            <person name="Labbe J."/>
            <person name="Jacobson D."/>
            <person name="Doktycz M.J."/>
            <person name="Veneault-Fourrey C."/>
            <person name="Kuo A."/>
            <person name="Mondo S."/>
            <person name="Calhoun S."/>
            <person name="Riley R."/>
            <person name="Ohm R."/>
            <person name="LaButti K."/>
            <person name="Andreopoulos B."/>
            <person name="Pangilinan J."/>
            <person name="Nolan M."/>
            <person name="Tritt A."/>
            <person name="Clum A."/>
            <person name="Lipzen A."/>
            <person name="Daum C."/>
            <person name="Barry K."/>
            <person name="Grigoriev I.V."/>
            <person name="Vilgalys R."/>
        </authorList>
    </citation>
    <scope>NUCLEOTIDE SEQUENCE</scope>
    <source>
        <strain evidence="1">PMI_201</strain>
    </source>
</reference>
<dbReference type="AlphaFoldDB" id="A0AAD4KSK7"/>
<dbReference type="Proteomes" id="UP001201262">
    <property type="component" value="Unassembled WGS sequence"/>
</dbReference>
<dbReference type="RefSeq" id="XP_046070754.1">
    <property type="nucleotide sequence ID" value="XM_046210040.1"/>
</dbReference>
<feature type="non-terminal residue" evidence="1">
    <location>
        <position position="94"/>
    </location>
</feature>
<dbReference type="Gene3D" id="3.40.50.1580">
    <property type="entry name" value="Nucleoside phosphorylase domain"/>
    <property type="match status" value="1"/>
</dbReference>
<accession>A0AAD4KSK7</accession>
<keyword evidence="2" id="KW-1185">Reference proteome</keyword>
<dbReference type="InterPro" id="IPR035994">
    <property type="entry name" value="Nucleoside_phosphorylase_sf"/>
</dbReference>
<dbReference type="PANTHER" id="PTHR46082:SF11">
    <property type="entry name" value="AAA+ ATPASE DOMAIN-CONTAINING PROTEIN-RELATED"/>
    <property type="match status" value="1"/>
</dbReference>
<name>A0AAD4KSK7_9EURO</name>
<evidence type="ECO:0000313" key="2">
    <source>
        <dbReference type="Proteomes" id="UP001201262"/>
    </source>
</evidence>
<sequence length="94" mass="10222">YRRLDLRLARRDGGCHIHTDQNPYTVGGLRGLNIVITCLPSGMYGTTSSATLIAHVRSTFPSLQFGLLVGIRGRVPSEKVNIQLGDVVFSIPEA</sequence>
<dbReference type="GO" id="GO:0003824">
    <property type="term" value="F:catalytic activity"/>
    <property type="evidence" value="ECO:0007669"/>
    <property type="project" value="InterPro"/>
</dbReference>
<feature type="non-terminal residue" evidence="1">
    <location>
        <position position="1"/>
    </location>
</feature>